<accession>A0A9X3FDP5</accession>
<dbReference type="InterPro" id="IPR000671">
    <property type="entry name" value="Peptidase_A31"/>
</dbReference>
<keyword evidence="3" id="KW-0064">Aspartyl protease</keyword>
<dbReference type="AlphaFoldDB" id="A0A9X3FDP5"/>
<evidence type="ECO:0000313" key="6">
    <source>
        <dbReference type="Proteomes" id="UP001145087"/>
    </source>
</evidence>
<gene>
    <name evidence="5" type="ORF">OU798_12150</name>
</gene>
<dbReference type="PANTHER" id="PTHR30302">
    <property type="entry name" value="HYDROGENASE 1 MATURATION PROTEASE"/>
    <property type="match status" value="1"/>
</dbReference>
<dbReference type="PRINTS" id="PR00446">
    <property type="entry name" value="HYDRGNUPTAKE"/>
</dbReference>
<dbReference type="NCBIfam" id="TIGR00072">
    <property type="entry name" value="hydrog_prot"/>
    <property type="match status" value="1"/>
</dbReference>
<evidence type="ECO:0000256" key="4">
    <source>
        <dbReference type="ARBA" id="ARBA00022801"/>
    </source>
</evidence>
<dbReference type="CDD" id="cd00518">
    <property type="entry name" value="H2MP"/>
    <property type="match status" value="1"/>
</dbReference>
<comment type="caution">
    <text evidence="5">The sequence shown here is derived from an EMBL/GenBank/DDBJ whole genome shotgun (WGS) entry which is preliminary data.</text>
</comment>
<keyword evidence="4" id="KW-0378">Hydrolase</keyword>
<protein>
    <submittedName>
        <fullName evidence="5">Hydrogenase maturation protease</fullName>
    </submittedName>
</protein>
<sequence>MPKNDKNILVLGVGNDILTDDGIGPKLCDFLKEKYRNKPVDFEKLNVGGIEILEFIQGYKTVIFIDAIKSFDGQIGEVNLYTPANFKETLHLSNLHDTNFITALELGKSLDLKIPEKMYIITVEIKEDMVFSEYFTEELAIKYNEIKEKIVSLLNELIPEILHPKNKNEDEYI</sequence>
<dbReference type="Gene3D" id="3.40.50.1450">
    <property type="entry name" value="HybD-like"/>
    <property type="match status" value="1"/>
</dbReference>
<dbReference type="SUPFAM" id="SSF53163">
    <property type="entry name" value="HybD-like"/>
    <property type="match status" value="1"/>
</dbReference>
<evidence type="ECO:0000256" key="2">
    <source>
        <dbReference type="ARBA" id="ARBA00022670"/>
    </source>
</evidence>
<keyword evidence="2 5" id="KW-0645">Protease</keyword>
<dbReference type="RefSeq" id="WP_343333434.1">
    <property type="nucleotide sequence ID" value="NZ_JAPOHD010000027.1"/>
</dbReference>
<dbReference type="Proteomes" id="UP001145087">
    <property type="component" value="Unassembled WGS sequence"/>
</dbReference>
<dbReference type="InterPro" id="IPR023430">
    <property type="entry name" value="Pept_HybD-like_dom_sf"/>
</dbReference>
<comment type="similarity">
    <text evidence="1">Belongs to the peptidase A31 family.</text>
</comment>
<dbReference type="Pfam" id="PF01750">
    <property type="entry name" value="HycI"/>
    <property type="match status" value="1"/>
</dbReference>
<evidence type="ECO:0000256" key="3">
    <source>
        <dbReference type="ARBA" id="ARBA00022750"/>
    </source>
</evidence>
<dbReference type="GO" id="GO:0004190">
    <property type="term" value="F:aspartic-type endopeptidase activity"/>
    <property type="evidence" value="ECO:0007669"/>
    <property type="project" value="UniProtKB-KW"/>
</dbReference>
<organism evidence="5 6">
    <name type="scientific">Draconibacterium aestuarii</name>
    <dbReference type="NCBI Taxonomy" id="2998507"/>
    <lineage>
        <taxon>Bacteria</taxon>
        <taxon>Pseudomonadati</taxon>
        <taxon>Bacteroidota</taxon>
        <taxon>Bacteroidia</taxon>
        <taxon>Marinilabiliales</taxon>
        <taxon>Prolixibacteraceae</taxon>
        <taxon>Draconibacterium</taxon>
    </lineage>
</organism>
<evidence type="ECO:0000256" key="1">
    <source>
        <dbReference type="ARBA" id="ARBA00006814"/>
    </source>
</evidence>
<dbReference type="GO" id="GO:0008047">
    <property type="term" value="F:enzyme activator activity"/>
    <property type="evidence" value="ECO:0007669"/>
    <property type="project" value="InterPro"/>
</dbReference>
<dbReference type="PANTHER" id="PTHR30302:SF1">
    <property type="entry name" value="HYDROGENASE 2 MATURATION PROTEASE"/>
    <property type="match status" value="1"/>
</dbReference>
<dbReference type="GO" id="GO:0016485">
    <property type="term" value="P:protein processing"/>
    <property type="evidence" value="ECO:0007669"/>
    <property type="project" value="TreeGrafter"/>
</dbReference>
<proteinExistence type="inferred from homology"/>
<keyword evidence="6" id="KW-1185">Reference proteome</keyword>
<dbReference type="EMBL" id="JAPOHD010000027">
    <property type="protein sequence ID" value="MCY1721100.1"/>
    <property type="molecule type" value="Genomic_DNA"/>
</dbReference>
<name>A0A9X3FDP5_9BACT</name>
<evidence type="ECO:0000313" key="5">
    <source>
        <dbReference type="EMBL" id="MCY1721100.1"/>
    </source>
</evidence>
<reference evidence="5" key="1">
    <citation type="submission" date="2022-11" db="EMBL/GenBank/DDBJ databases">
        <title>Marilongibacter aestuarii gen. nov., sp. nov., isolated from tidal flat sediment.</title>
        <authorList>
            <person name="Jiayan W."/>
        </authorList>
    </citation>
    <scope>NUCLEOTIDE SEQUENCE</scope>
    <source>
        <strain evidence="5">Z1-6</strain>
    </source>
</reference>